<dbReference type="AlphaFoldDB" id="A0A834PI23"/>
<dbReference type="EMBL" id="JACSDY010000001">
    <property type="protein sequence ID" value="KAF7439615.1"/>
    <property type="molecule type" value="Genomic_DNA"/>
</dbReference>
<proteinExistence type="predicted"/>
<accession>A0A834PI23</accession>
<keyword evidence="3" id="KW-1185">Reference proteome</keyword>
<evidence type="ECO:0000256" key="1">
    <source>
        <dbReference type="SAM" id="MobiDB-lite"/>
    </source>
</evidence>
<feature type="compositionally biased region" description="Acidic residues" evidence="1">
    <location>
        <begin position="22"/>
        <end position="41"/>
    </location>
</feature>
<gene>
    <name evidence="2" type="ORF">H0235_002006</name>
</gene>
<feature type="region of interest" description="Disordered" evidence="1">
    <location>
        <begin position="19"/>
        <end position="53"/>
    </location>
</feature>
<protein>
    <submittedName>
        <fullName evidence="2">Uncharacterized protein</fullName>
    </submittedName>
</protein>
<sequence length="82" mass="8683">MKATRCNSQLVIATQLFRNIVDDDDDDDDEEDDDEDEDDHDGEAKDEGDWSLGYPFHSSTVAVAAGSVACGGDGGGGSSRVD</sequence>
<dbReference type="Proteomes" id="UP000600918">
    <property type="component" value="Unassembled WGS sequence"/>
</dbReference>
<name>A0A834PI23_VESPE</name>
<evidence type="ECO:0000313" key="3">
    <source>
        <dbReference type="Proteomes" id="UP000600918"/>
    </source>
</evidence>
<organism evidence="2 3">
    <name type="scientific">Vespula pensylvanica</name>
    <name type="common">Western yellow jacket</name>
    <name type="synonym">Wasp</name>
    <dbReference type="NCBI Taxonomy" id="30213"/>
    <lineage>
        <taxon>Eukaryota</taxon>
        <taxon>Metazoa</taxon>
        <taxon>Ecdysozoa</taxon>
        <taxon>Arthropoda</taxon>
        <taxon>Hexapoda</taxon>
        <taxon>Insecta</taxon>
        <taxon>Pterygota</taxon>
        <taxon>Neoptera</taxon>
        <taxon>Endopterygota</taxon>
        <taxon>Hymenoptera</taxon>
        <taxon>Apocrita</taxon>
        <taxon>Aculeata</taxon>
        <taxon>Vespoidea</taxon>
        <taxon>Vespidae</taxon>
        <taxon>Vespinae</taxon>
        <taxon>Vespula</taxon>
    </lineage>
</organism>
<comment type="caution">
    <text evidence="2">The sequence shown here is derived from an EMBL/GenBank/DDBJ whole genome shotgun (WGS) entry which is preliminary data.</text>
</comment>
<evidence type="ECO:0000313" key="2">
    <source>
        <dbReference type="EMBL" id="KAF7439615.1"/>
    </source>
</evidence>
<reference evidence="2" key="1">
    <citation type="journal article" date="2020" name="G3 (Bethesda)">
        <title>High-Quality Assemblies for Three Invasive Social Wasps from the &lt;i&gt;Vespula&lt;/i&gt; Genus.</title>
        <authorList>
            <person name="Harrop T.W.R."/>
            <person name="Guhlin J."/>
            <person name="McLaughlin G.M."/>
            <person name="Permina E."/>
            <person name="Stockwell P."/>
            <person name="Gilligan J."/>
            <person name="Le Lec M.F."/>
            <person name="Gruber M.A.M."/>
            <person name="Quinn O."/>
            <person name="Lovegrove M."/>
            <person name="Duncan E.J."/>
            <person name="Remnant E.J."/>
            <person name="Van Eeckhoven J."/>
            <person name="Graham B."/>
            <person name="Knapp R.A."/>
            <person name="Langford K.W."/>
            <person name="Kronenberg Z."/>
            <person name="Press M.O."/>
            <person name="Eacker S.M."/>
            <person name="Wilson-Rankin E.E."/>
            <person name="Purcell J."/>
            <person name="Lester P.J."/>
            <person name="Dearden P.K."/>
        </authorList>
    </citation>
    <scope>NUCLEOTIDE SEQUENCE</scope>
    <source>
        <strain evidence="2">Volc-1</strain>
    </source>
</reference>